<protein>
    <submittedName>
        <fullName evidence="1">DUF2064 domain-containing protein</fullName>
    </submittedName>
</protein>
<proteinExistence type="predicted"/>
<evidence type="ECO:0000313" key="1">
    <source>
        <dbReference type="EMBL" id="TFC19342.1"/>
    </source>
</evidence>
<gene>
    <name evidence="1" type="ORF">E3O46_12295</name>
</gene>
<dbReference type="Pfam" id="PF09837">
    <property type="entry name" value="DUF2064"/>
    <property type="match status" value="1"/>
</dbReference>
<dbReference type="InterPro" id="IPR018641">
    <property type="entry name" value="Trfase_1_rSAM/seldom-assoc"/>
</dbReference>
<dbReference type="Proteomes" id="UP000297604">
    <property type="component" value="Unassembled WGS sequence"/>
</dbReference>
<dbReference type="SUPFAM" id="SSF53448">
    <property type="entry name" value="Nucleotide-diphospho-sugar transferases"/>
    <property type="match status" value="1"/>
</dbReference>
<comment type="caution">
    <text evidence="1">The sequence shown here is derived from an EMBL/GenBank/DDBJ whole genome shotgun (WGS) entry which is preliminary data.</text>
</comment>
<dbReference type="Gene3D" id="3.90.550.10">
    <property type="entry name" value="Spore Coat Polysaccharide Biosynthesis Protein SpsA, Chain A"/>
    <property type="match status" value="1"/>
</dbReference>
<dbReference type="PANTHER" id="PTHR36529:SF1">
    <property type="entry name" value="GLYCOSYLTRANSFERASE"/>
    <property type="match status" value="1"/>
</dbReference>
<reference evidence="1 2" key="1">
    <citation type="submission" date="2019-03" db="EMBL/GenBank/DDBJ databases">
        <title>Genomics of glacier-inhabiting Cryobacterium strains.</title>
        <authorList>
            <person name="Liu Q."/>
            <person name="Xin Y.-H."/>
        </authorList>
    </citation>
    <scope>NUCLEOTIDE SEQUENCE [LARGE SCALE GENOMIC DNA]</scope>
    <source>
        <strain evidence="1 2">MDB1-5</strain>
    </source>
</reference>
<sequence>MTALVVIAKECLPGRVKTRLHPALSFEQAAELAAASLDDTLTAALALPASRRILAFDGVTPPRLAAEFEILPQVAGGLDERLAAIFDGLDEPTVLIGMDTPQVTTELLAPVFTDWPDDTDAWLGLADDGGFWALALAEPRGGSSRGHSRNGHSRRGDLIRGVAMSMDDTGARQLDRLEEAGLRVRHLPVLTDVDTIADAHSVAATVPNGRFARTLAALLPGATAARTDARPADRDATGAVATGIPVRA</sequence>
<dbReference type="PANTHER" id="PTHR36529">
    <property type="entry name" value="SLL1095 PROTEIN"/>
    <property type="match status" value="1"/>
</dbReference>
<organism evidence="1 2">
    <name type="scientific">Cryobacterium glucosi</name>
    <dbReference type="NCBI Taxonomy" id="1259175"/>
    <lineage>
        <taxon>Bacteria</taxon>
        <taxon>Bacillati</taxon>
        <taxon>Actinomycetota</taxon>
        <taxon>Actinomycetes</taxon>
        <taxon>Micrococcales</taxon>
        <taxon>Microbacteriaceae</taxon>
        <taxon>Cryobacterium</taxon>
    </lineage>
</organism>
<dbReference type="InterPro" id="IPR029044">
    <property type="entry name" value="Nucleotide-diphossugar_trans"/>
</dbReference>
<accession>A0ABY2INA8</accession>
<dbReference type="RefSeq" id="WP_134449020.1">
    <property type="nucleotide sequence ID" value="NZ_SOFS01000025.1"/>
</dbReference>
<name>A0ABY2INA8_9MICO</name>
<keyword evidence="2" id="KW-1185">Reference proteome</keyword>
<dbReference type="EMBL" id="SOFS01000025">
    <property type="protein sequence ID" value="TFC19342.1"/>
    <property type="molecule type" value="Genomic_DNA"/>
</dbReference>
<evidence type="ECO:0000313" key="2">
    <source>
        <dbReference type="Proteomes" id="UP000297604"/>
    </source>
</evidence>